<feature type="compositionally biased region" description="Basic and acidic residues" evidence="1">
    <location>
        <begin position="31"/>
        <end position="48"/>
    </location>
</feature>
<feature type="compositionally biased region" description="Basic and acidic residues" evidence="1">
    <location>
        <begin position="1"/>
        <end position="11"/>
    </location>
</feature>
<dbReference type="AlphaFoldDB" id="A0A7S3Y1W2"/>
<sequence length="115" mass="12052">MWWEEGQRGGGRESLWWERGGSEMGEGGAFDGEREEPVGAAGRKEGEVAAHAWRGGSKVGKKSEPLVAASREVGEGGSLSLWWERGGSEMGEGAGSGGRGGRQWGPPAAKRAKGQ</sequence>
<proteinExistence type="predicted"/>
<evidence type="ECO:0000256" key="1">
    <source>
        <dbReference type="SAM" id="MobiDB-lite"/>
    </source>
</evidence>
<dbReference type="EMBL" id="HBIU01038086">
    <property type="protein sequence ID" value="CAE0638658.1"/>
    <property type="molecule type" value="Transcribed_RNA"/>
</dbReference>
<accession>A0A7S3Y1W2</accession>
<feature type="compositionally biased region" description="Gly residues" evidence="1">
    <location>
        <begin position="88"/>
        <end position="103"/>
    </location>
</feature>
<feature type="region of interest" description="Disordered" evidence="1">
    <location>
        <begin position="1"/>
        <end position="115"/>
    </location>
</feature>
<evidence type="ECO:0000313" key="2">
    <source>
        <dbReference type="EMBL" id="CAE0638658.1"/>
    </source>
</evidence>
<name>A0A7S3Y1W2_HETAK</name>
<gene>
    <name evidence="2" type="ORF">HAKA00212_LOCUS17442</name>
</gene>
<protein>
    <submittedName>
        <fullName evidence="2">Uncharacterized protein</fullName>
    </submittedName>
</protein>
<reference evidence="2" key="1">
    <citation type="submission" date="2021-01" db="EMBL/GenBank/DDBJ databases">
        <authorList>
            <person name="Corre E."/>
            <person name="Pelletier E."/>
            <person name="Niang G."/>
            <person name="Scheremetjew M."/>
            <person name="Finn R."/>
            <person name="Kale V."/>
            <person name="Holt S."/>
            <person name="Cochrane G."/>
            <person name="Meng A."/>
            <person name="Brown T."/>
            <person name="Cohen L."/>
        </authorList>
    </citation>
    <scope>NUCLEOTIDE SEQUENCE</scope>
    <source>
        <strain evidence="2">CCMP3107</strain>
    </source>
</reference>
<organism evidence="2">
    <name type="scientific">Heterosigma akashiwo</name>
    <name type="common">Chromophytic alga</name>
    <name type="synonym">Heterosigma carterae</name>
    <dbReference type="NCBI Taxonomy" id="2829"/>
    <lineage>
        <taxon>Eukaryota</taxon>
        <taxon>Sar</taxon>
        <taxon>Stramenopiles</taxon>
        <taxon>Ochrophyta</taxon>
        <taxon>Raphidophyceae</taxon>
        <taxon>Chattonellales</taxon>
        <taxon>Chattonellaceae</taxon>
        <taxon>Heterosigma</taxon>
    </lineage>
</organism>